<evidence type="ECO:0000256" key="7">
    <source>
        <dbReference type="ARBA" id="ARBA00023136"/>
    </source>
</evidence>
<comment type="similarity">
    <text evidence="2 8">Belongs to the major facilitator superfamily. Bcr/CmlA family.</text>
</comment>
<dbReference type="InterPro" id="IPR036259">
    <property type="entry name" value="MFS_trans_sf"/>
</dbReference>
<dbReference type="EMBL" id="LXSL01000032">
    <property type="protein sequence ID" value="OAM26186.1"/>
    <property type="molecule type" value="Genomic_DNA"/>
</dbReference>
<feature type="transmembrane region" description="Helical" evidence="8">
    <location>
        <begin position="105"/>
        <end position="126"/>
    </location>
</feature>
<name>A0A1A9RVN2_9NEIS</name>
<keyword evidence="8" id="KW-0997">Cell inner membrane</keyword>
<dbReference type="STRING" id="1795827.A7P95_10335"/>
<dbReference type="InterPro" id="IPR011701">
    <property type="entry name" value="MFS"/>
</dbReference>
<dbReference type="InterPro" id="IPR020846">
    <property type="entry name" value="MFS_dom"/>
</dbReference>
<dbReference type="Pfam" id="PF07690">
    <property type="entry name" value="MFS_1"/>
    <property type="match status" value="1"/>
</dbReference>
<feature type="transmembrane region" description="Helical" evidence="8">
    <location>
        <begin position="351"/>
        <end position="371"/>
    </location>
</feature>
<feature type="transmembrane region" description="Helical" evidence="8">
    <location>
        <begin position="377"/>
        <end position="396"/>
    </location>
</feature>
<dbReference type="PANTHER" id="PTHR23502">
    <property type="entry name" value="MAJOR FACILITATOR SUPERFAMILY"/>
    <property type="match status" value="1"/>
</dbReference>
<feature type="transmembrane region" description="Helical" evidence="8">
    <location>
        <begin position="80"/>
        <end position="99"/>
    </location>
</feature>
<dbReference type="NCBIfam" id="TIGR00710">
    <property type="entry name" value="efflux_Bcr_CflA"/>
    <property type="match status" value="1"/>
</dbReference>
<comment type="caution">
    <text evidence="8">Lacks conserved residue(s) required for the propagation of feature annotation.</text>
</comment>
<dbReference type="AlphaFoldDB" id="A0A1A9RVN2"/>
<feature type="transmembrane region" description="Helical" evidence="8">
    <location>
        <begin position="252"/>
        <end position="271"/>
    </location>
</feature>
<protein>
    <recommendedName>
        <fullName evidence="8">Bcr/CflA family efflux transporter</fullName>
    </recommendedName>
</protein>
<evidence type="ECO:0000313" key="11">
    <source>
        <dbReference type="Proteomes" id="UP000077885"/>
    </source>
</evidence>
<evidence type="ECO:0000256" key="1">
    <source>
        <dbReference type="ARBA" id="ARBA00004651"/>
    </source>
</evidence>
<evidence type="ECO:0000256" key="5">
    <source>
        <dbReference type="ARBA" id="ARBA00022692"/>
    </source>
</evidence>
<feature type="transmembrane region" description="Helical" evidence="8">
    <location>
        <begin position="165"/>
        <end position="183"/>
    </location>
</feature>
<keyword evidence="11" id="KW-1185">Reference proteome</keyword>
<feature type="transmembrane region" description="Helical" evidence="8">
    <location>
        <begin position="219"/>
        <end position="237"/>
    </location>
</feature>
<dbReference type="RefSeq" id="WP_067595266.1">
    <property type="nucleotide sequence ID" value="NZ_LXSL01000032.1"/>
</dbReference>
<dbReference type="InterPro" id="IPR004812">
    <property type="entry name" value="Efflux_drug-R_Bcr/CmlA"/>
</dbReference>
<feature type="transmembrane region" description="Helical" evidence="8">
    <location>
        <begin position="283"/>
        <end position="306"/>
    </location>
</feature>
<feature type="transmembrane region" description="Helical" evidence="8">
    <location>
        <begin position="312"/>
        <end position="331"/>
    </location>
</feature>
<evidence type="ECO:0000256" key="3">
    <source>
        <dbReference type="ARBA" id="ARBA00022448"/>
    </source>
</evidence>
<evidence type="ECO:0000256" key="2">
    <source>
        <dbReference type="ARBA" id="ARBA00006236"/>
    </source>
</evidence>
<feature type="domain" description="Major facilitator superfamily (MFS) profile" evidence="9">
    <location>
        <begin position="14"/>
        <end position="403"/>
    </location>
</feature>
<accession>A0A1A9RVN2</accession>
<comment type="caution">
    <text evidence="10">The sequence shown here is derived from an EMBL/GenBank/DDBJ whole genome shotgun (WGS) entry which is preliminary data.</text>
</comment>
<dbReference type="Proteomes" id="UP000077885">
    <property type="component" value="Unassembled WGS sequence"/>
</dbReference>
<feature type="transmembrane region" description="Helical" evidence="8">
    <location>
        <begin position="138"/>
        <end position="159"/>
    </location>
</feature>
<evidence type="ECO:0000256" key="4">
    <source>
        <dbReference type="ARBA" id="ARBA00022475"/>
    </source>
</evidence>
<gene>
    <name evidence="10" type="ORF">A7P95_10335</name>
</gene>
<proteinExistence type="inferred from homology"/>
<dbReference type="CDD" id="cd17320">
    <property type="entry name" value="MFS_MdfA_MDR_like"/>
    <property type="match status" value="1"/>
</dbReference>
<dbReference type="PROSITE" id="PS50850">
    <property type="entry name" value="MFS"/>
    <property type="match status" value="1"/>
</dbReference>
<organism evidence="10 11">
    <name type="scientific">Eikenella longinqua</name>
    <dbReference type="NCBI Taxonomy" id="1795827"/>
    <lineage>
        <taxon>Bacteria</taxon>
        <taxon>Pseudomonadati</taxon>
        <taxon>Pseudomonadota</taxon>
        <taxon>Betaproteobacteria</taxon>
        <taxon>Neisseriales</taxon>
        <taxon>Neisseriaceae</taxon>
        <taxon>Eikenella</taxon>
    </lineage>
</organism>
<keyword evidence="7 8" id="KW-0472">Membrane</keyword>
<keyword evidence="3 8" id="KW-0813">Transport</keyword>
<dbReference type="SUPFAM" id="SSF103473">
    <property type="entry name" value="MFS general substrate transporter"/>
    <property type="match status" value="1"/>
</dbReference>
<keyword evidence="5 8" id="KW-0812">Transmembrane</keyword>
<feature type="transmembrane region" description="Helical" evidence="8">
    <location>
        <begin position="50"/>
        <end position="68"/>
    </location>
</feature>
<comment type="subcellular location">
    <subcellularLocation>
        <location evidence="8">Cell inner membrane</location>
        <topology evidence="8">Multi-pass membrane protein</topology>
    </subcellularLocation>
    <subcellularLocation>
        <location evidence="1">Cell membrane</location>
        <topology evidence="1">Multi-pass membrane protein</topology>
    </subcellularLocation>
</comment>
<dbReference type="GO" id="GO:1990961">
    <property type="term" value="P:xenobiotic detoxification by transmembrane export across the plasma membrane"/>
    <property type="evidence" value="ECO:0007669"/>
    <property type="project" value="InterPro"/>
</dbReference>
<reference evidence="11" key="1">
    <citation type="submission" date="2016-05" db="EMBL/GenBank/DDBJ databases">
        <title>Draft genome of Corynebacterium afermentans subsp. afermentans LCDC 88199T.</title>
        <authorList>
            <person name="Bernier A.-M."/>
            <person name="Bernard K."/>
        </authorList>
    </citation>
    <scope>NUCLEOTIDE SEQUENCE [LARGE SCALE GENOMIC DNA]</scope>
    <source>
        <strain evidence="11">NML02-A-017</strain>
    </source>
</reference>
<keyword evidence="4" id="KW-1003">Cell membrane</keyword>
<evidence type="ECO:0000259" key="9">
    <source>
        <dbReference type="PROSITE" id="PS50850"/>
    </source>
</evidence>
<sequence length="407" mass="43864">MNTSSPSHLSDKQMALLLAAMAAVMPFSINTYLPAVPAMAASLGVRETDIQQSLSIFLVGQSAGVLLGGVWSDFKGRRPVVLAGLGLYLLASFGLIILQTLPQLMLLRMVQAFGAGMVAVSGGAIVRDHYEGRRAAQMFALIGVIMMAAPVLAPMVGWLMQLIGGWRAVFAFLLAYAGVVWLLQWRFLPANRPTARPAGSALWIILTGYRSVFAKPQSLGFLFFQAFSFSSMFVFLTESPSLYMKFYGLSNGFYTLLFGLNIITMVFFNRVTAWRLKSGSNPANILLIGIAVQLAANLLMMLLSQGLARPPLWLLAPLVMLSVGAQGLIVANTQACFMSYFKAEGGSANGVLISSQVLIAAAMGFLATQLHDGSARIMPAMMLASTLCGITLLFTLSRRVWLDKSAH</sequence>
<dbReference type="Gene3D" id="1.20.1720.10">
    <property type="entry name" value="Multidrug resistance protein D"/>
    <property type="match status" value="1"/>
</dbReference>
<evidence type="ECO:0000256" key="8">
    <source>
        <dbReference type="RuleBase" id="RU365088"/>
    </source>
</evidence>
<dbReference type="GO" id="GO:0005886">
    <property type="term" value="C:plasma membrane"/>
    <property type="evidence" value="ECO:0007669"/>
    <property type="project" value="UniProtKB-SubCell"/>
</dbReference>
<evidence type="ECO:0000256" key="6">
    <source>
        <dbReference type="ARBA" id="ARBA00022989"/>
    </source>
</evidence>
<dbReference type="GO" id="GO:0042910">
    <property type="term" value="F:xenobiotic transmembrane transporter activity"/>
    <property type="evidence" value="ECO:0007669"/>
    <property type="project" value="InterPro"/>
</dbReference>
<dbReference type="PANTHER" id="PTHR23502:SF132">
    <property type="entry name" value="POLYAMINE TRANSPORTER 2-RELATED"/>
    <property type="match status" value="1"/>
</dbReference>
<keyword evidence="6 8" id="KW-1133">Transmembrane helix</keyword>
<evidence type="ECO:0000313" key="10">
    <source>
        <dbReference type="EMBL" id="OAM26186.1"/>
    </source>
</evidence>